<gene>
    <name evidence="9" type="ORF">H9742_05305</name>
</gene>
<sequence>MEEMTAASKRRGKRFWKRNTGLLYILPWLAGFLVFKLYPFASSLFYSFTDYVLRKGETITSFGVFNYVEFFTNEDMMRAFGVTFKYAFITVPLKLIFALFIAYILAFKIKGVGLFRTAYYIPSILGGSVAVAVLWTALFQKQGIINRILEFIGIEGPSWLGDERYALLTICFLRIWQFGSAMVIFLAALKNIPSDLYEAAAIDGAGKWKQFFRITVPMITPSIFYNLIMQLVQAFQEFNGPYIVTKGGPNQSTTLISLLIYGQAFQRFNMGMASAMAWIMFVVVAILSLIAFKSQEKWVYYAD</sequence>
<comment type="caution">
    <text evidence="9">The sequence shown here is derived from an EMBL/GenBank/DDBJ whole genome shotgun (WGS) entry which is preliminary data.</text>
</comment>
<proteinExistence type="inferred from homology"/>
<dbReference type="SUPFAM" id="SSF160964">
    <property type="entry name" value="MalF N-terminal region-like"/>
    <property type="match status" value="1"/>
</dbReference>
<comment type="subcellular location">
    <subcellularLocation>
        <location evidence="1 7">Cell membrane</location>
        <topology evidence="1 7">Multi-pass membrane protein</topology>
    </subcellularLocation>
</comment>
<keyword evidence="2 7" id="KW-0813">Transport</keyword>
<reference evidence="9" key="2">
    <citation type="submission" date="2021-04" db="EMBL/GenBank/DDBJ databases">
        <authorList>
            <person name="Gilroy R."/>
        </authorList>
    </citation>
    <scope>NUCLEOTIDE SEQUENCE</scope>
    <source>
        <strain evidence="9">CHK195-6426</strain>
    </source>
</reference>
<dbReference type="PANTHER" id="PTHR30193:SF1">
    <property type="entry name" value="ABC TRANSPORTER PERMEASE PROTEIN YESP-RELATED"/>
    <property type="match status" value="1"/>
</dbReference>
<dbReference type="PANTHER" id="PTHR30193">
    <property type="entry name" value="ABC TRANSPORTER PERMEASE PROTEIN"/>
    <property type="match status" value="1"/>
</dbReference>
<accession>A0A9D1UAS4</accession>
<dbReference type="PROSITE" id="PS50928">
    <property type="entry name" value="ABC_TM1"/>
    <property type="match status" value="1"/>
</dbReference>
<dbReference type="EMBL" id="DXGH01000029">
    <property type="protein sequence ID" value="HIW80937.1"/>
    <property type="molecule type" value="Genomic_DNA"/>
</dbReference>
<keyword evidence="6 7" id="KW-0472">Membrane</keyword>
<dbReference type="GO" id="GO:0055085">
    <property type="term" value="P:transmembrane transport"/>
    <property type="evidence" value="ECO:0007669"/>
    <property type="project" value="InterPro"/>
</dbReference>
<evidence type="ECO:0000256" key="1">
    <source>
        <dbReference type="ARBA" id="ARBA00004651"/>
    </source>
</evidence>
<feature type="transmembrane region" description="Helical" evidence="7">
    <location>
        <begin position="165"/>
        <end position="189"/>
    </location>
</feature>
<keyword evidence="4 7" id="KW-0812">Transmembrane</keyword>
<dbReference type="Proteomes" id="UP000824265">
    <property type="component" value="Unassembled WGS sequence"/>
</dbReference>
<evidence type="ECO:0000256" key="4">
    <source>
        <dbReference type="ARBA" id="ARBA00022692"/>
    </source>
</evidence>
<feature type="transmembrane region" description="Helical" evidence="7">
    <location>
        <begin position="86"/>
        <end position="106"/>
    </location>
</feature>
<feature type="transmembrane region" description="Helical" evidence="7">
    <location>
        <begin position="275"/>
        <end position="292"/>
    </location>
</feature>
<dbReference type="InterPro" id="IPR035906">
    <property type="entry name" value="MetI-like_sf"/>
</dbReference>
<keyword evidence="3" id="KW-1003">Cell membrane</keyword>
<dbReference type="SUPFAM" id="SSF161098">
    <property type="entry name" value="MetI-like"/>
    <property type="match status" value="1"/>
</dbReference>
<comment type="similarity">
    <text evidence="7">Belongs to the binding-protein-dependent transport system permease family.</text>
</comment>
<evidence type="ECO:0000256" key="7">
    <source>
        <dbReference type="RuleBase" id="RU363032"/>
    </source>
</evidence>
<dbReference type="Gene3D" id="1.10.3720.10">
    <property type="entry name" value="MetI-like"/>
    <property type="match status" value="1"/>
</dbReference>
<name>A0A9D1UAS4_9FIRM</name>
<protein>
    <submittedName>
        <fullName evidence="9">Sugar ABC transporter permease</fullName>
    </submittedName>
</protein>
<dbReference type="InterPro" id="IPR000515">
    <property type="entry name" value="MetI-like"/>
</dbReference>
<dbReference type="AlphaFoldDB" id="A0A9D1UAS4"/>
<feature type="transmembrane region" description="Helical" evidence="7">
    <location>
        <begin position="118"/>
        <end position="138"/>
    </location>
</feature>
<feature type="transmembrane region" description="Helical" evidence="7">
    <location>
        <begin position="210"/>
        <end position="228"/>
    </location>
</feature>
<evidence type="ECO:0000256" key="6">
    <source>
        <dbReference type="ARBA" id="ARBA00023136"/>
    </source>
</evidence>
<dbReference type="InterPro" id="IPR051393">
    <property type="entry name" value="ABC_transporter_permease"/>
</dbReference>
<evidence type="ECO:0000313" key="10">
    <source>
        <dbReference type="Proteomes" id="UP000824265"/>
    </source>
</evidence>
<keyword evidence="5 7" id="KW-1133">Transmembrane helix</keyword>
<organism evidence="9 10">
    <name type="scientific">Candidatus Acetatifactor stercoripullorum</name>
    <dbReference type="NCBI Taxonomy" id="2838414"/>
    <lineage>
        <taxon>Bacteria</taxon>
        <taxon>Bacillati</taxon>
        <taxon>Bacillota</taxon>
        <taxon>Clostridia</taxon>
        <taxon>Lachnospirales</taxon>
        <taxon>Lachnospiraceae</taxon>
        <taxon>Acetatifactor</taxon>
    </lineage>
</organism>
<dbReference type="Pfam" id="PF00528">
    <property type="entry name" value="BPD_transp_1"/>
    <property type="match status" value="1"/>
</dbReference>
<feature type="transmembrane region" description="Helical" evidence="7">
    <location>
        <begin position="21"/>
        <end position="41"/>
    </location>
</feature>
<feature type="domain" description="ABC transmembrane type-1" evidence="8">
    <location>
        <begin position="80"/>
        <end position="291"/>
    </location>
</feature>
<evidence type="ECO:0000256" key="2">
    <source>
        <dbReference type="ARBA" id="ARBA00022448"/>
    </source>
</evidence>
<evidence type="ECO:0000259" key="8">
    <source>
        <dbReference type="PROSITE" id="PS50928"/>
    </source>
</evidence>
<dbReference type="CDD" id="cd06261">
    <property type="entry name" value="TM_PBP2"/>
    <property type="match status" value="1"/>
</dbReference>
<reference evidence="9" key="1">
    <citation type="journal article" date="2021" name="PeerJ">
        <title>Extensive microbial diversity within the chicken gut microbiome revealed by metagenomics and culture.</title>
        <authorList>
            <person name="Gilroy R."/>
            <person name="Ravi A."/>
            <person name="Getino M."/>
            <person name="Pursley I."/>
            <person name="Horton D.L."/>
            <person name="Alikhan N.F."/>
            <person name="Baker D."/>
            <person name="Gharbi K."/>
            <person name="Hall N."/>
            <person name="Watson M."/>
            <person name="Adriaenssens E.M."/>
            <person name="Foster-Nyarko E."/>
            <person name="Jarju S."/>
            <person name="Secka A."/>
            <person name="Antonio M."/>
            <person name="Oren A."/>
            <person name="Chaudhuri R.R."/>
            <person name="La Ragione R."/>
            <person name="Hildebrand F."/>
            <person name="Pallen M.J."/>
        </authorList>
    </citation>
    <scope>NUCLEOTIDE SEQUENCE</scope>
    <source>
        <strain evidence="9">CHK195-6426</strain>
    </source>
</reference>
<evidence type="ECO:0000256" key="3">
    <source>
        <dbReference type="ARBA" id="ARBA00022475"/>
    </source>
</evidence>
<dbReference type="GO" id="GO:0005886">
    <property type="term" value="C:plasma membrane"/>
    <property type="evidence" value="ECO:0007669"/>
    <property type="project" value="UniProtKB-SubCell"/>
</dbReference>
<evidence type="ECO:0000256" key="5">
    <source>
        <dbReference type="ARBA" id="ARBA00022989"/>
    </source>
</evidence>
<evidence type="ECO:0000313" key="9">
    <source>
        <dbReference type="EMBL" id="HIW80937.1"/>
    </source>
</evidence>